<dbReference type="AlphaFoldDB" id="A0A250J0C7"/>
<dbReference type="RefSeq" id="WP_095985381.1">
    <property type="nucleotide sequence ID" value="NZ_CP022098.1"/>
</dbReference>
<protein>
    <submittedName>
        <fullName evidence="2">Uncharacterized protein</fullName>
    </submittedName>
</protein>
<name>A0A250J0C7_9BACT</name>
<accession>A0A250J0C7</accession>
<sequence length="154" mass="17344">MTAKDDASPEKDASTGPKHEPSEERCFRQVHPQFFQKGRLTEMAFRLKDHEHGLSISLSSKTSAEKAFAFYTKPKEQGGKGLPACGTWAVTTAECHRETCDVYEDPTEIDPAHGSIDMRHLKADKSRRKEVQTNLRIYAEERGCVFSPTKEEGE</sequence>
<gene>
    <name evidence="2" type="ORF">CYFUS_002418</name>
</gene>
<evidence type="ECO:0000256" key="1">
    <source>
        <dbReference type="SAM" id="MobiDB-lite"/>
    </source>
</evidence>
<evidence type="ECO:0000313" key="3">
    <source>
        <dbReference type="Proteomes" id="UP000217257"/>
    </source>
</evidence>
<evidence type="ECO:0000313" key="2">
    <source>
        <dbReference type="EMBL" id="ATB37003.1"/>
    </source>
</evidence>
<dbReference type="EMBL" id="CP022098">
    <property type="protein sequence ID" value="ATB37003.1"/>
    <property type="molecule type" value="Genomic_DNA"/>
</dbReference>
<dbReference type="Proteomes" id="UP000217257">
    <property type="component" value="Chromosome"/>
</dbReference>
<dbReference type="KEGG" id="cfus:CYFUS_002418"/>
<feature type="region of interest" description="Disordered" evidence="1">
    <location>
        <begin position="1"/>
        <end position="27"/>
    </location>
</feature>
<reference evidence="2 3" key="1">
    <citation type="submission" date="2017-06" db="EMBL/GenBank/DDBJ databases">
        <title>Sequencing and comparative analysis of myxobacterial genomes.</title>
        <authorList>
            <person name="Rupp O."/>
            <person name="Goesmann A."/>
            <person name="Sogaard-Andersen L."/>
        </authorList>
    </citation>
    <scope>NUCLEOTIDE SEQUENCE [LARGE SCALE GENOMIC DNA]</scope>
    <source>
        <strain evidence="2 3">DSM 52655</strain>
    </source>
</reference>
<proteinExistence type="predicted"/>
<organism evidence="2 3">
    <name type="scientific">Cystobacter fuscus</name>
    <dbReference type="NCBI Taxonomy" id="43"/>
    <lineage>
        <taxon>Bacteria</taxon>
        <taxon>Pseudomonadati</taxon>
        <taxon>Myxococcota</taxon>
        <taxon>Myxococcia</taxon>
        <taxon>Myxococcales</taxon>
        <taxon>Cystobacterineae</taxon>
        <taxon>Archangiaceae</taxon>
        <taxon>Cystobacter</taxon>
    </lineage>
</organism>